<name>A0A0S2KAJ4_9GAMM</name>
<accession>A0A0S2KAJ4</accession>
<dbReference type="EMBL" id="CP013189">
    <property type="protein sequence ID" value="ALO45107.1"/>
    <property type="molecule type" value="Genomic_DNA"/>
</dbReference>
<dbReference type="STRING" id="1249552.PS2015_420"/>
<evidence type="ECO:0000259" key="1">
    <source>
        <dbReference type="Pfam" id="PF00535"/>
    </source>
</evidence>
<dbReference type="PANTHER" id="PTHR43179:SF7">
    <property type="entry name" value="RHAMNOSYLTRANSFERASE WBBL"/>
    <property type="match status" value="1"/>
</dbReference>
<proteinExistence type="predicted"/>
<reference evidence="2 3" key="1">
    <citation type="submission" date="2015-11" db="EMBL/GenBank/DDBJ databases">
        <authorList>
            <person name="Zhang Y."/>
            <person name="Guo Z."/>
        </authorList>
    </citation>
    <scope>NUCLEOTIDE SEQUENCE [LARGE SCALE GENOMIC DNA]</scope>
    <source>
        <strain evidence="2 3">KCTC 32221</strain>
    </source>
</reference>
<dbReference type="Gene3D" id="3.90.550.10">
    <property type="entry name" value="Spore Coat Polysaccharide Biosynthesis Protein SpsA, Chain A"/>
    <property type="match status" value="2"/>
</dbReference>
<dbReference type="SUPFAM" id="SSF53756">
    <property type="entry name" value="UDP-Glycosyltransferase/glycogen phosphorylase"/>
    <property type="match status" value="1"/>
</dbReference>
<keyword evidence="3" id="KW-1185">Reference proteome</keyword>
<dbReference type="RefSeq" id="WP_058020609.1">
    <property type="nucleotide sequence ID" value="NZ_CP013189.1"/>
</dbReference>
<protein>
    <submittedName>
        <fullName evidence="2">Glycosyl transferase family 1</fullName>
    </submittedName>
</protein>
<dbReference type="Pfam" id="PF00535">
    <property type="entry name" value="Glycos_transf_2"/>
    <property type="match status" value="2"/>
</dbReference>
<feature type="domain" description="Glycosyltransferase 2-like" evidence="1">
    <location>
        <begin position="707"/>
        <end position="877"/>
    </location>
</feature>
<dbReference type="SUPFAM" id="SSF53448">
    <property type="entry name" value="Nucleotide-diphospho-sugar transferases"/>
    <property type="match status" value="2"/>
</dbReference>
<dbReference type="InterPro" id="IPR001173">
    <property type="entry name" value="Glyco_trans_2-like"/>
</dbReference>
<gene>
    <name evidence="2" type="ORF">PS2015_420</name>
</gene>
<evidence type="ECO:0000313" key="2">
    <source>
        <dbReference type="EMBL" id="ALO45107.1"/>
    </source>
</evidence>
<keyword evidence="2" id="KW-0808">Transferase</keyword>
<dbReference type="InterPro" id="IPR029044">
    <property type="entry name" value="Nucleotide-diphossugar_trans"/>
</dbReference>
<dbReference type="Proteomes" id="UP000065641">
    <property type="component" value="Chromosome"/>
</dbReference>
<feature type="domain" description="Glycosyltransferase 2-like" evidence="1">
    <location>
        <begin position="23"/>
        <end position="122"/>
    </location>
</feature>
<evidence type="ECO:0000313" key="3">
    <source>
        <dbReference type="Proteomes" id="UP000065641"/>
    </source>
</evidence>
<dbReference type="KEGG" id="pspi:PS2015_420"/>
<organism evidence="2 3">
    <name type="scientific">Pseudohongiella spirulinae</name>
    <dbReference type="NCBI Taxonomy" id="1249552"/>
    <lineage>
        <taxon>Bacteria</taxon>
        <taxon>Pseudomonadati</taxon>
        <taxon>Pseudomonadota</taxon>
        <taxon>Gammaproteobacteria</taxon>
        <taxon>Pseudomonadales</taxon>
        <taxon>Pseudohongiellaceae</taxon>
        <taxon>Pseudohongiella</taxon>
    </lineage>
</organism>
<dbReference type="OrthoDB" id="9801954at2"/>
<dbReference type="GO" id="GO:0016757">
    <property type="term" value="F:glycosyltransferase activity"/>
    <property type="evidence" value="ECO:0007669"/>
    <property type="project" value="UniProtKB-KW"/>
</dbReference>
<sequence>MTTADRYTTKPKVSVICRTLFRDTLARTLESVNRQSWPIIQLVLVDASGEATEIPTTLDTHVEITFVSSKNHLDRPAAANAGLNAATGQYLLFLDDDDWIADDHIARLIEGTNNHKESRVVYSGTCKVDPDGNPTDDVIAVPFDITALRRDNFIPIHSALFHRSLIDEGCHFDESLSVYEDWDFWLQCAELTSFRLLDYTGAFYRIGGDSQTMLEEHAQRYQAGHIIADARARVLDKWRLHWTGEQLNAVMGLIDQTPALNNMHDELKMAHRLIGERDQQVKQLHDAMKIQQADFQSQLARLQKEFQYLQSAHTDLNLAHEQLDQDLREILNSFSWRAMAPYRYLRHRLNHLLAQRPRHVTTVDTPNAINADIVLPADNSQVYSSPFTVQAWAWSPHRVTKIEVALDSLKLRTITQPIHYATLGDAQRIGFTMLIDTDTLETGRHQLTLHIHDDLQNTLEIKRGFVYRDPVTVYNRWLEQSAAFATNTGQYRRNEPIAPLAVLLNAADFDRARPGDLAATLNSLTSQTENNWQLFLIGSADMTDYNTAGLTTHHFQTLPEALDENFSYLIPLRPGIILQKNYLQSLVDHASEQVALLYCDHDHVHSDGRRSAPWFTWHWSPELLAAQNYIGDTFAIHRRLLKNETTVQTTDDWPYTLLCELAPAIYKDQVVRIASMLWSDTMPPKSMTNEINARPTQPAIEGRPRVSIIIPTTGNLTYLKPCLDTLANSDYPELEVIVLDNSRGKHPEGIEYAQQHSALVIECNEPFNWSRLNNTGADRSTGELLLFLNDDIEITHADWLHHMVHHALKDDVGTVGAMLLYPNGSIQHAGVFLVDHGGGARHLFHRQLPGKGIYQQLDQCDREVSANTGACLLIRRDRFYELGQFDEKLPIVGNDIDLCLRCLDAGLRNIWTPASKLIHHESVSRKSKPIGKDEKSMWQRWGHKFKEGDPYYNPNLPLNREDCSLAELPIRSDQSLGPGVNMVAYIRASMGVGQAARGNAAGLQAAGIPFGIINYERGNPSKMDNLQWQHKEIREPIYEINLIHINADHIGAAMADIGMAKFAGKYNIGFWAWEMQEFPDRWLGSFDLLDEIWVPSAFVNSAIAEKSPIPVITIPHIVDVDMQGARRYPRDWFGIEEHVFVFVSMFDTHSIAQRKNPFGSIRAFQKAFDADDSSVCLVVKINNADQSSIKILKECIADYRNIILIDKHFDRAQTDSLINCADCYVSLHHSEGFGYGPAEAMFMGKVALLTNWSGNTEYMRADNCVAIQYELKRLNKDYGPYDADQFWAIPDIGHAAEEMAKLAGNPERARTIGEHAKQTIAMEFSPKAIGERMKKRLLSIARIRNSNKR</sequence>
<dbReference type="Gene3D" id="3.40.50.2000">
    <property type="entry name" value="Glycogen Phosphorylase B"/>
    <property type="match status" value="1"/>
</dbReference>
<dbReference type="PANTHER" id="PTHR43179">
    <property type="entry name" value="RHAMNOSYLTRANSFERASE WBBL"/>
    <property type="match status" value="1"/>
</dbReference>